<accession>A0A482VQN5</accession>
<feature type="disulfide bond" evidence="5">
    <location>
        <begin position="764"/>
        <end position="791"/>
    </location>
</feature>
<dbReference type="EMBL" id="QDEB01074343">
    <property type="protein sequence ID" value="RZC35073.1"/>
    <property type="molecule type" value="Genomic_DNA"/>
</dbReference>
<dbReference type="GO" id="GO:0005509">
    <property type="term" value="F:calcium ion binding"/>
    <property type="evidence" value="ECO:0007669"/>
    <property type="project" value="InterPro"/>
</dbReference>
<dbReference type="CDD" id="cd00041">
    <property type="entry name" value="CUB"/>
    <property type="match status" value="10"/>
</dbReference>
<dbReference type="Gene3D" id="2.60.120.290">
    <property type="entry name" value="Spermadhesin, CUB domain"/>
    <property type="match status" value="10"/>
</dbReference>
<dbReference type="PROSITE" id="PS00010">
    <property type="entry name" value="ASX_HYDROXYL"/>
    <property type="match status" value="2"/>
</dbReference>
<feature type="domain" description="CUB" evidence="7">
    <location>
        <begin position="266"/>
        <end position="402"/>
    </location>
</feature>
<name>A0A482VQN5_ASBVE</name>
<dbReference type="PANTHER" id="PTHR24251:SF37">
    <property type="entry name" value="CUB DOMAIN-CONTAINING PROTEIN"/>
    <property type="match status" value="1"/>
</dbReference>
<feature type="domain" description="CUB" evidence="7">
    <location>
        <begin position="1084"/>
        <end position="1196"/>
    </location>
</feature>
<feature type="domain" description="CUB" evidence="7">
    <location>
        <begin position="1"/>
        <end position="115"/>
    </location>
</feature>
<dbReference type="SMART" id="SM00179">
    <property type="entry name" value="EGF_CA"/>
    <property type="match status" value="3"/>
</dbReference>
<reference evidence="9 10" key="1">
    <citation type="submission" date="2017-03" db="EMBL/GenBank/DDBJ databases">
        <title>Genome of the blue death feigning beetle - Asbolus verrucosus.</title>
        <authorList>
            <person name="Rider S.D."/>
        </authorList>
    </citation>
    <scope>NUCLEOTIDE SEQUENCE [LARGE SCALE GENOMIC DNA]</scope>
    <source>
        <strain evidence="9">Butters</strain>
        <tissue evidence="9">Head and leg muscle</tissue>
    </source>
</reference>
<dbReference type="FunFam" id="2.10.25.10:FF:000139">
    <property type="entry name" value="Fibulin-1"/>
    <property type="match status" value="1"/>
</dbReference>
<feature type="domain" description="EGF-like" evidence="8">
    <location>
        <begin position="877"/>
        <end position="917"/>
    </location>
</feature>
<dbReference type="FunFam" id="2.60.120.290:FF:000013">
    <property type="entry name" value="Membrane frizzled-related protein"/>
    <property type="match status" value="3"/>
</dbReference>
<dbReference type="PROSITE" id="PS01187">
    <property type="entry name" value="EGF_CA"/>
    <property type="match status" value="2"/>
</dbReference>
<evidence type="ECO:0000259" key="8">
    <source>
        <dbReference type="PROSITE" id="PS50026"/>
    </source>
</evidence>
<dbReference type="InterPro" id="IPR000859">
    <property type="entry name" value="CUB_dom"/>
</dbReference>
<dbReference type="PROSITE" id="PS50026">
    <property type="entry name" value="EGF_3"/>
    <property type="match status" value="1"/>
</dbReference>
<dbReference type="PROSITE" id="PS01186">
    <property type="entry name" value="EGF_2"/>
    <property type="match status" value="2"/>
</dbReference>
<feature type="domain" description="CUB" evidence="7">
    <location>
        <begin position="116"/>
        <end position="223"/>
    </location>
</feature>
<dbReference type="FunFam" id="2.60.120.290:FF:000005">
    <property type="entry name" value="Procollagen C-endopeptidase enhancer 1"/>
    <property type="match status" value="4"/>
</dbReference>
<dbReference type="SMART" id="SM00042">
    <property type="entry name" value="CUB"/>
    <property type="match status" value="10"/>
</dbReference>
<sequence length="1323" mass="147822">CSQALYRRSGTFTSPSYNTFNTVQNSEPCEWRITAASDERIILNITDLDIEKHPDCNLGYVEVRDGYWHSSPLLERFCGLNRLNPVISTGNKMLVSYVDSNPKRNRGFIASYEAVCGGDLFVESRTYLKSPGYPQPYPLNKKCIWKIIVPEHQRVVLNFDVLDVEYQNNCLYDYVEIRDSGLIDVHCKSPFRYIVSRSNHLLVKFVSDATIQKGGFVLRIDNEHDECASGDHQCAQDCINTVGSYRCECWAGYELASNGRDCVVTCGGVITAPSGTISSPNFPNLYPPNKTCIWDIVTAHHNRITLNFTHFDIDGPSELQCFNKDSLKVANKMMHSTKTSSGFCNNKTLSFDIKDYSLSEERIYCGNITPPMLHSETNALRLIFNSDSSGQRTGFAINYASALDGCAINNGNCQHSCLKTAQFFQCVCSSNFSLQSNNRDCSNGDCRYEISSISGNITSPNYPNDYPTQKNCEWKFITTPGHRINVSFTSFRTEIHSNCTYDYVTFFDQGFISDDYILGRFCGTVLPAPVVSSSNKLTMTFRSDGSNVYQGFQATYAPVCGGVLQATSRNQYIYSHADFGYSDYGNKIDCEWIIRTAPGRFVTLSFLELDLESSGNCGFDYVEVLTGTDSTAVNSYGKYCAKVRTSGCSKAYYRRSGTFSSPSYVRPNDSQNRETCEWRITASPGDKIVLNISNLETEKSPDCKSAHVEVRDGYWYNSPLLEKFCGKDQLMGPIKSSANKMLVTYLNNNLNGYRGFVATFEAVCGDDLFIIDETPLNSPNYPERYPPSKKCVWRVVVPENGKAVLRFQSFDLENQTNCLYDYVEIRDGLTPESNLIGVYCGSSAPSEIVSNTNTLLVKFVSDATTQRSGFFATVMNEYDECASGTHGCAHECVNTVGSYRCVCRIGFELHTNGRDCEAACGGVLSDSNGNITSPSFPDLYPPNKTCVWEIVTSRQKFVMLNFTHFELEDKNMDHPKGAQCDKDRVEIFSKAGEDKLELEGVYCGREAPHPIIYRNSTIRIVFISDSNEERSGFALDFATDFDRCAFNNGKCRHHCQNAIGSSTCECKSNWISQKQGRDCYDGDCKYEISFLSGTIASPNYPNSYPNNKFCEWLFTTNPGHRIKVSFLSFTAELKENCLYDNVILYDGATSANTTLGKFCGSTLPSPVVSSQHEMFVTFKSDSSNVYKGFQATYSSVCGGRLQASIMERYIYSHANFGSSDYDNKTDCEWTIETASGYNTTLSFLVFDVEDIVDCKYDYVEIFNGTDSSASSFGKFCGSSLPPDIVSSKTLLVHFHSDGTVSKKGFSLIYKASNDSDLPSLRVY</sequence>
<dbReference type="SUPFAM" id="SSF57196">
    <property type="entry name" value="EGF/Laminin"/>
    <property type="match status" value="4"/>
</dbReference>
<dbReference type="Proteomes" id="UP000292052">
    <property type="component" value="Unassembled WGS sequence"/>
</dbReference>
<evidence type="ECO:0000256" key="5">
    <source>
        <dbReference type="PROSITE-ProRule" id="PRU00059"/>
    </source>
</evidence>
<evidence type="ECO:0000256" key="1">
    <source>
        <dbReference type="ARBA" id="ARBA00022536"/>
    </source>
</evidence>
<dbReference type="FunFam" id="2.10.25.10:FF:000240">
    <property type="entry name" value="Vitamin K-dependent protein S"/>
    <property type="match status" value="1"/>
</dbReference>
<dbReference type="SUPFAM" id="SSF49854">
    <property type="entry name" value="Spermadhesin, CUB domain"/>
    <property type="match status" value="10"/>
</dbReference>
<keyword evidence="3" id="KW-0677">Repeat</keyword>
<organism evidence="9 10">
    <name type="scientific">Asbolus verrucosus</name>
    <name type="common">Desert ironclad beetle</name>
    <dbReference type="NCBI Taxonomy" id="1661398"/>
    <lineage>
        <taxon>Eukaryota</taxon>
        <taxon>Metazoa</taxon>
        <taxon>Ecdysozoa</taxon>
        <taxon>Arthropoda</taxon>
        <taxon>Hexapoda</taxon>
        <taxon>Insecta</taxon>
        <taxon>Pterygota</taxon>
        <taxon>Neoptera</taxon>
        <taxon>Endopterygota</taxon>
        <taxon>Coleoptera</taxon>
        <taxon>Polyphaga</taxon>
        <taxon>Cucujiformia</taxon>
        <taxon>Tenebrionidae</taxon>
        <taxon>Pimeliinae</taxon>
        <taxon>Asbolus</taxon>
    </lineage>
</organism>
<evidence type="ECO:0000259" key="7">
    <source>
        <dbReference type="PROSITE" id="PS01180"/>
    </source>
</evidence>
<dbReference type="OrthoDB" id="431034at2759"/>
<dbReference type="InterPro" id="IPR000152">
    <property type="entry name" value="EGF-type_Asp/Asn_hydroxyl_site"/>
</dbReference>
<evidence type="ECO:0000313" key="10">
    <source>
        <dbReference type="Proteomes" id="UP000292052"/>
    </source>
</evidence>
<feature type="disulfide bond" evidence="5">
    <location>
        <begin position="170"/>
        <end position="187"/>
    </location>
</feature>
<keyword evidence="4 5" id="KW-1015">Disulfide bond</keyword>
<dbReference type="InterPro" id="IPR000742">
    <property type="entry name" value="EGF"/>
</dbReference>
<dbReference type="Pfam" id="PF00431">
    <property type="entry name" value="CUB"/>
    <property type="match status" value="11"/>
</dbReference>
<evidence type="ECO:0000256" key="4">
    <source>
        <dbReference type="ARBA" id="ARBA00023157"/>
    </source>
</evidence>
<feature type="domain" description="CUB" evidence="7">
    <location>
        <begin position="920"/>
        <end position="1040"/>
    </location>
</feature>
<comment type="caution">
    <text evidence="9">The sequence shown here is derived from an EMBL/GenBank/DDBJ whole genome shotgun (WGS) entry which is preliminary data.</text>
</comment>
<dbReference type="PROSITE" id="PS01180">
    <property type="entry name" value="CUB"/>
    <property type="match status" value="10"/>
</dbReference>
<dbReference type="InterPro" id="IPR049883">
    <property type="entry name" value="NOTCH1_EGF-like"/>
</dbReference>
<keyword evidence="1 6" id="KW-0245">EGF-like domain</keyword>
<dbReference type="InterPro" id="IPR001881">
    <property type="entry name" value="EGF-like_Ca-bd_dom"/>
</dbReference>
<dbReference type="InterPro" id="IPR018097">
    <property type="entry name" value="EGF_Ca-bd_CS"/>
</dbReference>
<evidence type="ECO:0000256" key="3">
    <source>
        <dbReference type="ARBA" id="ARBA00022737"/>
    </source>
</evidence>
<feature type="non-terminal residue" evidence="9">
    <location>
        <position position="1323"/>
    </location>
</feature>
<comment type="caution">
    <text evidence="6">Lacks conserved residue(s) required for the propagation of feature annotation.</text>
</comment>
<feature type="domain" description="CUB" evidence="7">
    <location>
        <begin position="764"/>
        <end position="877"/>
    </location>
</feature>
<gene>
    <name evidence="9" type="ORF">BDFB_005006</name>
</gene>
<feature type="disulfide bond" evidence="5">
    <location>
        <begin position="116"/>
        <end position="143"/>
    </location>
</feature>
<evidence type="ECO:0000313" key="9">
    <source>
        <dbReference type="EMBL" id="RZC35073.1"/>
    </source>
</evidence>
<dbReference type="PANTHER" id="PTHR24251">
    <property type="entry name" value="OVOCHYMASE-RELATED"/>
    <property type="match status" value="1"/>
</dbReference>
<protein>
    <submittedName>
        <fullName evidence="9">CUB, FXa inhibition and/or EGF CA domain containing protein</fullName>
    </submittedName>
</protein>
<keyword evidence="10" id="KW-1185">Reference proteome</keyword>
<evidence type="ECO:0000256" key="6">
    <source>
        <dbReference type="PROSITE-ProRule" id="PRU00076"/>
    </source>
</evidence>
<feature type="domain" description="CUB" evidence="7">
    <location>
        <begin position="446"/>
        <end position="559"/>
    </location>
</feature>
<proteinExistence type="predicted"/>
<feature type="non-terminal residue" evidence="9">
    <location>
        <position position="1"/>
    </location>
</feature>
<dbReference type="Pfam" id="PF07645">
    <property type="entry name" value="EGF_CA"/>
    <property type="match status" value="3"/>
</dbReference>
<dbReference type="Gene3D" id="2.10.25.10">
    <property type="entry name" value="Laminin"/>
    <property type="match status" value="4"/>
</dbReference>
<dbReference type="STRING" id="1661398.A0A482VQN5"/>
<evidence type="ECO:0000256" key="2">
    <source>
        <dbReference type="ARBA" id="ARBA00022729"/>
    </source>
</evidence>
<dbReference type="InterPro" id="IPR035914">
    <property type="entry name" value="Sperma_CUB_dom_sf"/>
</dbReference>
<keyword evidence="2" id="KW-0732">Signal</keyword>
<feature type="domain" description="CUB" evidence="7">
    <location>
        <begin position="648"/>
        <end position="763"/>
    </location>
</feature>
<dbReference type="SMART" id="SM00181">
    <property type="entry name" value="EGF"/>
    <property type="match status" value="4"/>
</dbReference>
<feature type="domain" description="CUB" evidence="7">
    <location>
        <begin position="1197"/>
        <end position="1312"/>
    </location>
</feature>
<feature type="domain" description="CUB" evidence="7">
    <location>
        <begin position="560"/>
        <end position="640"/>
    </location>
</feature>
<dbReference type="CDD" id="cd00054">
    <property type="entry name" value="EGF_CA"/>
    <property type="match status" value="1"/>
</dbReference>